<feature type="chain" id="PRO_5012555478" evidence="6">
    <location>
        <begin position="18"/>
        <end position="258"/>
    </location>
</feature>
<evidence type="ECO:0000256" key="6">
    <source>
        <dbReference type="SAM" id="SignalP"/>
    </source>
</evidence>
<evidence type="ECO:0000256" key="1">
    <source>
        <dbReference type="ARBA" id="ARBA00007469"/>
    </source>
</evidence>
<evidence type="ECO:0000313" key="7">
    <source>
        <dbReference type="EMBL" id="OWF45453.1"/>
    </source>
</evidence>
<reference evidence="7 8" key="1">
    <citation type="journal article" date="2017" name="Nat. Ecol. Evol.">
        <title>Scallop genome provides insights into evolution of bilaterian karyotype and development.</title>
        <authorList>
            <person name="Wang S."/>
            <person name="Zhang J."/>
            <person name="Jiao W."/>
            <person name="Li J."/>
            <person name="Xun X."/>
            <person name="Sun Y."/>
            <person name="Guo X."/>
            <person name="Huan P."/>
            <person name="Dong B."/>
            <person name="Zhang L."/>
            <person name="Hu X."/>
            <person name="Sun X."/>
            <person name="Wang J."/>
            <person name="Zhao C."/>
            <person name="Wang Y."/>
            <person name="Wang D."/>
            <person name="Huang X."/>
            <person name="Wang R."/>
            <person name="Lv J."/>
            <person name="Li Y."/>
            <person name="Zhang Z."/>
            <person name="Liu B."/>
            <person name="Lu W."/>
            <person name="Hui Y."/>
            <person name="Liang J."/>
            <person name="Zhou Z."/>
            <person name="Hou R."/>
            <person name="Li X."/>
            <person name="Liu Y."/>
            <person name="Li H."/>
            <person name="Ning X."/>
            <person name="Lin Y."/>
            <person name="Zhao L."/>
            <person name="Xing Q."/>
            <person name="Dou J."/>
            <person name="Li Y."/>
            <person name="Mao J."/>
            <person name="Guo H."/>
            <person name="Dou H."/>
            <person name="Li T."/>
            <person name="Mu C."/>
            <person name="Jiang W."/>
            <person name="Fu Q."/>
            <person name="Fu X."/>
            <person name="Miao Y."/>
            <person name="Liu J."/>
            <person name="Yu Q."/>
            <person name="Li R."/>
            <person name="Liao H."/>
            <person name="Li X."/>
            <person name="Kong Y."/>
            <person name="Jiang Z."/>
            <person name="Chourrout D."/>
            <person name="Li R."/>
            <person name="Bao Z."/>
        </authorList>
    </citation>
    <scope>NUCLEOTIDE SEQUENCE [LARGE SCALE GENOMIC DNA]</scope>
    <source>
        <strain evidence="7 8">PY_sf001</strain>
    </source>
</reference>
<feature type="active site" evidence="3">
    <location>
        <position position="117"/>
    </location>
</feature>
<comment type="similarity">
    <text evidence="1 4">Belongs to the RNase T2 family.</text>
</comment>
<dbReference type="EMBL" id="NEDP02004499">
    <property type="protein sequence ID" value="OWF45453.1"/>
    <property type="molecule type" value="Genomic_DNA"/>
</dbReference>
<evidence type="ECO:0000256" key="4">
    <source>
        <dbReference type="RuleBase" id="RU004328"/>
    </source>
</evidence>
<dbReference type="AlphaFoldDB" id="A0A210Q9N3"/>
<dbReference type="Gene3D" id="3.90.730.10">
    <property type="entry name" value="Ribonuclease T2-like"/>
    <property type="match status" value="1"/>
</dbReference>
<dbReference type="PROSITE" id="PS00530">
    <property type="entry name" value="RNASE_T2_1"/>
    <property type="match status" value="1"/>
</dbReference>
<dbReference type="InterPro" id="IPR033697">
    <property type="entry name" value="Ribonuclease_T2_eukaryotic"/>
</dbReference>
<feature type="region of interest" description="Disordered" evidence="5">
    <location>
        <begin position="233"/>
        <end position="258"/>
    </location>
</feature>
<dbReference type="Proteomes" id="UP000242188">
    <property type="component" value="Unassembled WGS sequence"/>
</dbReference>
<evidence type="ECO:0000256" key="5">
    <source>
        <dbReference type="SAM" id="MobiDB-lite"/>
    </source>
</evidence>
<name>A0A210Q9N3_MIZYE</name>
<proteinExistence type="inferred from homology"/>
<protein>
    <submittedName>
        <fullName evidence="7">Ribonuclease Oy</fullName>
    </submittedName>
</protein>
<dbReference type="SUPFAM" id="SSF55895">
    <property type="entry name" value="Ribonuclease Rh-like"/>
    <property type="match status" value="1"/>
</dbReference>
<dbReference type="InterPro" id="IPR001568">
    <property type="entry name" value="RNase_T2-like"/>
</dbReference>
<dbReference type="PROSITE" id="PS00531">
    <property type="entry name" value="RNASE_T2_2"/>
    <property type="match status" value="1"/>
</dbReference>
<feature type="signal peptide" evidence="6">
    <location>
        <begin position="1"/>
        <end position="17"/>
    </location>
</feature>
<evidence type="ECO:0000256" key="2">
    <source>
        <dbReference type="ARBA" id="ARBA00023157"/>
    </source>
</evidence>
<gene>
    <name evidence="7" type="ORF">KP79_PYT10375</name>
</gene>
<dbReference type="GO" id="GO:0033897">
    <property type="term" value="F:ribonuclease T2 activity"/>
    <property type="evidence" value="ECO:0007669"/>
    <property type="project" value="InterPro"/>
</dbReference>
<keyword evidence="6" id="KW-0732">Signal</keyword>
<dbReference type="GO" id="GO:0005576">
    <property type="term" value="C:extracellular region"/>
    <property type="evidence" value="ECO:0007669"/>
    <property type="project" value="TreeGrafter"/>
</dbReference>
<dbReference type="OrthoDB" id="435754at2759"/>
<keyword evidence="8" id="KW-1185">Reference proteome</keyword>
<dbReference type="InterPro" id="IPR036430">
    <property type="entry name" value="RNase_T2-like_sf"/>
</dbReference>
<dbReference type="InterPro" id="IPR033130">
    <property type="entry name" value="RNase_T2_His_AS_2"/>
</dbReference>
<feature type="active site" evidence="3">
    <location>
        <position position="64"/>
    </location>
</feature>
<dbReference type="GO" id="GO:0006401">
    <property type="term" value="P:RNA catabolic process"/>
    <property type="evidence" value="ECO:0007669"/>
    <property type="project" value="TreeGrafter"/>
</dbReference>
<keyword evidence="2" id="KW-1015">Disulfide bond</keyword>
<evidence type="ECO:0000313" key="8">
    <source>
        <dbReference type="Proteomes" id="UP000242188"/>
    </source>
</evidence>
<dbReference type="PANTHER" id="PTHR11240">
    <property type="entry name" value="RIBONUCLEASE T2"/>
    <property type="match status" value="1"/>
</dbReference>
<evidence type="ECO:0000256" key="3">
    <source>
        <dbReference type="PIRSR" id="PIRSR633697-1"/>
    </source>
</evidence>
<dbReference type="Pfam" id="PF00445">
    <property type="entry name" value="Ribonuclease_T2"/>
    <property type="match status" value="1"/>
</dbReference>
<organism evidence="7 8">
    <name type="scientific">Mizuhopecten yessoensis</name>
    <name type="common">Japanese scallop</name>
    <name type="synonym">Patinopecten yessoensis</name>
    <dbReference type="NCBI Taxonomy" id="6573"/>
    <lineage>
        <taxon>Eukaryota</taxon>
        <taxon>Metazoa</taxon>
        <taxon>Spiralia</taxon>
        <taxon>Lophotrochozoa</taxon>
        <taxon>Mollusca</taxon>
        <taxon>Bivalvia</taxon>
        <taxon>Autobranchia</taxon>
        <taxon>Pteriomorphia</taxon>
        <taxon>Pectinida</taxon>
        <taxon>Pectinoidea</taxon>
        <taxon>Pectinidae</taxon>
        <taxon>Mizuhopecten</taxon>
    </lineage>
</organism>
<dbReference type="PANTHER" id="PTHR11240:SF22">
    <property type="entry name" value="RIBONUCLEASE T2"/>
    <property type="match status" value="1"/>
</dbReference>
<sequence>MVSHCVILVLVVTLIDCISLITCKSDTWDRFIFAQEWPIAVCEKANETGHKCLIPAQVNSWGIHGLWPTNGHTKGPIGCNISKEFNFAMIKPLVEELQLLWPNIYADTSMTNFWKHEWDKHGRCATTLPATANEYLYFKQSLQLMKKFSATTLLGNMGIIPSKTAHYRLDQIQLVLMQQLGNKTVIVECTKDSGTGLQMIFEVEICLDKEFNPIDCYTRLDRQDNLASGHFLRKHKDNNEGNCPRGQKAFEYPPIPQH</sequence>
<dbReference type="CDD" id="cd01061">
    <property type="entry name" value="RNase_T2_euk"/>
    <property type="match status" value="1"/>
</dbReference>
<comment type="caution">
    <text evidence="7">The sequence shown here is derived from an EMBL/GenBank/DDBJ whole genome shotgun (WGS) entry which is preliminary data.</text>
</comment>
<accession>A0A210Q9N3</accession>
<feature type="active site" evidence="3">
    <location>
        <position position="121"/>
    </location>
</feature>
<dbReference type="GO" id="GO:0003723">
    <property type="term" value="F:RNA binding"/>
    <property type="evidence" value="ECO:0007669"/>
    <property type="project" value="InterPro"/>
</dbReference>
<dbReference type="InterPro" id="IPR018188">
    <property type="entry name" value="RNase_T2_His_AS_1"/>
</dbReference>